<dbReference type="FunFam" id="3.30.70.1070:FF:000001">
    <property type="entry name" value="Cell division protein DedD"/>
    <property type="match status" value="1"/>
</dbReference>
<dbReference type="InterPro" id="IPR032898">
    <property type="entry name" value="DedD"/>
</dbReference>
<dbReference type="PANTHER" id="PTHR38687">
    <property type="entry name" value="CELL DIVISION PROTEIN DEDD-RELATED"/>
    <property type="match status" value="1"/>
</dbReference>
<dbReference type="GO" id="GO:0032153">
    <property type="term" value="C:cell division site"/>
    <property type="evidence" value="ECO:0007669"/>
    <property type="project" value="TreeGrafter"/>
</dbReference>
<evidence type="ECO:0000313" key="4">
    <source>
        <dbReference type="EMBL" id="PHI31602.1"/>
    </source>
</evidence>
<dbReference type="HAMAP" id="MF_02022">
    <property type="entry name" value="DedD"/>
    <property type="match status" value="1"/>
</dbReference>
<keyword evidence="1" id="KW-1133">Transmembrane helix</keyword>
<evidence type="ECO:0000256" key="2">
    <source>
        <dbReference type="SAM" id="MobiDB-lite"/>
    </source>
</evidence>
<organism evidence="4 6">
    <name type="scientific">Budvicia aquatica</name>
    <dbReference type="NCBI Taxonomy" id="82979"/>
    <lineage>
        <taxon>Bacteria</taxon>
        <taxon>Pseudomonadati</taxon>
        <taxon>Pseudomonadota</taxon>
        <taxon>Gammaproteobacteria</taxon>
        <taxon>Enterobacterales</taxon>
        <taxon>Budviciaceae</taxon>
        <taxon>Budvicia</taxon>
    </lineage>
</organism>
<evidence type="ECO:0000313" key="7">
    <source>
        <dbReference type="Proteomes" id="UP000373449"/>
    </source>
</evidence>
<reference evidence="6" key="1">
    <citation type="submission" date="2017-09" db="EMBL/GenBank/DDBJ databases">
        <title>FDA dAtabase for Regulatory Grade micrObial Sequences (FDA-ARGOS): Supporting development and validation of Infectious Disease Dx tests.</title>
        <authorList>
            <person name="Minogue T."/>
            <person name="Wolcott M."/>
            <person name="Wasieloski L."/>
            <person name="Aguilar W."/>
            <person name="Moore D."/>
            <person name="Tallon L."/>
            <person name="Sadzewicz L."/>
            <person name="Ott S."/>
            <person name="Zhao X."/>
            <person name="Nagaraj S."/>
            <person name="Vavikolanu K."/>
            <person name="Aluvathingal J."/>
            <person name="Nadendla S."/>
            <person name="Sichtig H."/>
        </authorList>
    </citation>
    <scope>NUCLEOTIDE SEQUENCE [LARGE SCALE GENOMIC DNA]</scope>
    <source>
        <strain evidence="6">FDAARGOS_387</strain>
    </source>
</reference>
<dbReference type="Gene3D" id="3.30.70.1070">
    <property type="entry name" value="Sporulation related repeat"/>
    <property type="match status" value="1"/>
</dbReference>
<dbReference type="NCBIfam" id="NF008641">
    <property type="entry name" value="PRK11633.1"/>
    <property type="match status" value="1"/>
</dbReference>
<proteinExistence type="inferred from homology"/>
<protein>
    <recommendedName>
        <fullName evidence="1">Cell division protein DedD</fullName>
    </recommendedName>
</protein>
<dbReference type="Pfam" id="PF05036">
    <property type="entry name" value="SPOR"/>
    <property type="match status" value="1"/>
</dbReference>
<comment type="domain">
    <text evidence="1">The SPOR domain binds septal peptidoglycans and is required to target DedD to the septal ring.</text>
</comment>
<dbReference type="Proteomes" id="UP000224974">
    <property type="component" value="Unassembled WGS sequence"/>
</dbReference>
<keyword evidence="1" id="KW-1003">Cell membrane</keyword>
<feature type="region of interest" description="Disordered" evidence="2">
    <location>
        <begin position="44"/>
        <end position="165"/>
    </location>
</feature>
<feature type="compositionally biased region" description="Basic and acidic residues" evidence="2">
    <location>
        <begin position="118"/>
        <end position="136"/>
    </location>
</feature>
<dbReference type="GO" id="GO:0005886">
    <property type="term" value="C:plasma membrane"/>
    <property type="evidence" value="ECO:0007669"/>
    <property type="project" value="UniProtKB-SubCell"/>
</dbReference>
<dbReference type="PROSITE" id="PS51724">
    <property type="entry name" value="SPOR"/>
    <property type="match status" value="1"/>
</dbReference>
<dbReference type="InterPro" id="IPR052521">
    <property type="entry name" value="Cell_div_SPOR-domain"/>
</dbReference>
<dbReference type="GO" id="GO:0030428">
    <property type="term" value="C:cell septum"/>
    <property type="evidence" value="ECO:0007669"/>
    <property type="project" value="InterPro"/>
</dbReference>
<gene>
    <name evidence="1" type="primary">dedD</name>
    <name evidence="4" type="ORF">CRN84_20825</name>
    <name evidence="5" type="ORF">NCTC12282_05707</name>
</gene>
<evidence type="ECO:0000313" key="5">
    <source>
        <dbReference type="EMBL" id="VFS52186.1"/>
    </source>
</evidence>
<dbReference type="GO" id="GO:0042834">
    <property type="term" value="F:peptidoglycan binding"/>
    <property type="evidence" value="ECO:0007669"/>
    <property type="project" value="InterPro"/>
</dbReference>
<keyword evidence="1" id="KW-0131">Cell cycle</keyword>
<sequence length="250" mass="26540">MASQFQNRLIGAVVIVAVGVIVLPSLFDGKKKHYEEEFASIPLVPKEGDDQNTDILPTVNHSLSADNDAPEAASNGQAGANSAQRPTSVEPPPLVPSATAGNNQPEANPEPQPPTKPVDPKPIESKPVEVKPKTAENKPQTKPVDVKPVETKPVEAKPSKPVEAEKPPVGQAYIVQLGALKNADKVNEIVATLRLSGYRVYTVPATPVQGKVTRLVVGPDTSKQKLEAALPELKQLTGLNGQVKAYSTVR</sequence>
<name>A0A2C6DTE3_9GAMM</name>
<dbReference type="RefSeq" id="WP_029094954.1">
    <property type="nucleotide sequence ID" value="NZ_CAADJA010000002.1"/>
</dbReference>
<dbReference type="Proteomes" id="UP000373449">
    <property type="component" value="Unassembled WGS sequence"/>
</dbReference>
<accession>A0A2C6DTE3</accession>
<dbReference type="InterPro" id="IPR036680">
    <property type="entry name" value="SPOR-like_sf"/>
</dbReference>
<feature type="domain" description="SPOR" evidence="3">
    <location>
        <begin position="167"/>
        <end position="246"/>
    </location>
</feature>
<evidence type="ECO:0000256" key="1">
    <source>
        <dbReference type="HAMAP-Rule" id="MF_02022"/>
    </source>
</evidence>
<dbReference type="PANTHER" id="PTHR38687:SF1">
    <property type="entry name" value="CELL DIVISION PROTEIN DEDD"/>
    <property type="match status" value="1"/>
</dbReference>
<dbReference type="GO" id="GO:0032506">
    <property type="term" value="P:cytokinetic process"/>
    <property type="evidence" value="ECO:0007669"/>
    <property type="project" value="InterPro"/>
</dbReference>
<feature type="compositionally biased region" description="Polar residues" evidence="2">
    <location>
        <begin position="53"/>
        <end position="65"/>
    </location>
</feature>
<reference evidence="5 7" key="3">
    <citation type="submission" date="2019-03" db="EMBL/GenBank/DDBJ databases">
        <authorList>
            <consortium name="Pathogen Informatics"/>
        </authorList>
    </citation>
    <scope>NUCLEOTIDE SEQUENCE [LARGE SCALE GENOMIC DNA]</scope>
    <source>
        <strain evidence="5 7">NCTC12282</strain>
    </source>
</reference>
<reference evidence="4" key="2">
    <citation type="submission" date="2017-09" db="EMBL/GenBank/DDBJ databases">
        <title>FDA dAtabase for Regulatory Grade micrObial Sequences (FDA-ARGOS): Supporting development and validation of Infectious Disease Dx tests.</title>
        <authorList>
            <person name="Minogue T."/>
            <person name="Wolcott M."/>
            <person name="Wasieloski L."/>
            <person name="Aguilar W."/>
            <person name="Moore D."/>
            <person name="Tallon L.J."/>
            <person name="Sadzewicz L."/>
            <person name="Ott S."/>
            <person name="Zhao X."/>
            <person name="Nagaraj S."/>
            <person name="Vavikolanu K."/>
            <person name="Aluvathingal J."/>
            <person name="Nadendla S."/>
            <person name="Sichtig H."/>
        </authorList>
    </citation>
    <scope>NUCLEOTIDE SEQUENCE</scope>
    <source>
        <strain evidence="4">FDAARGOS_387</strain>
    </source>
</reference>
<evidence type="ECO:0000313" key="6">
    <source>
        <dbReference type="Proteomes" id="UP000224974"/>
    </source>
</evidence>
<comment type="similarity">
    <text evidence="1">Belongs to the DedD family.</text>
</comment>
<dbReference type="SUPFAM" id="SSF110997">
    <property type="entry name" value="Sporulation related repeat"/>
    <property type="match status" value="1"/>
</dbReference>
<feature type="compositionally biased region" description="Pro residues" evidence="2">
    <location>
        <begin position="108"/>
        <end position="117"/>
    </location>
</feature>
<dbReference type="EMBL" id="CAADJA010000002">
    <property type="protein sequence ID" value="VFS52186.1"/>
    <property type="molecule type" value="Genomic_DNA"/>
</dbReference>
<feature type="compositionally biased region" description="Basic and acidic residues" evidence="2">
    <location>
        <begin position="144"/>
        <end position="165"/>
    </location>
</feature>
<feature type="transmembrane region" description="Helical" evidence="1">
    <location>
        <begin position="9"/>
        <end position="27"/>
    </location>
</feature>
<dbReference type="EMBL" id="PDDX01000001">
    <property type="protein sequence ID" value="PHI31602.1"/>
    <property type="molecule type" value="Genomic_DNA"/>
</dbReference>
<dbReference type="InterPro" id="IPR007730">
    <property type="entry name" value="SPOR-like_dom"/>
</dbReference>
<keyword evidence="1" id="KW-0472">Membrane</keyword>
<keyword evidence="1 4" id="KW-0132">Cell division</keyword>
<comment type="function">
    <text evidence="1">Non-essential cell division protein that could be required for efficient cell constriction.</text>
</comment>
<evidence type="ECO:0000259" key="3">
    <source>
        <dbReference type="PROSITE" id="PS51724"/>
    </source>
</evidence>
<dbReference type="OrthoDB" id="7069135at2"/>
<dbReference type="AlphaFoldDB" id="A0A2C6DTE3"/>
<comment type="subcellular location">
    <subcellularLocation>
        <location evidence="1">Cell inner membrane</location>
        <topology evidence="1">Single-pass membrane protein</topology>
    </subcellularLocation>
    <text evidence="1">Localizes at the septal ring.</text>
</comment>
<keyword evidence="1" id="KW-0997">Cell inner membrane</keyword>
<dbReference type="STRING" id="1111728.GCA_000427805_02242"/>
<keyword evidence="6" id="KW-1185">Reference proteome</keyword>
<keyword evidence="1" id="KW-0812">Transmembrane</keyword>
<feature type="compositionally biased region" description="Low complexity" evidence="2">
    <location>
        <begin position="72"/>
        <end position="84"/>
    </location>
</feature>